<dbReference type="InterPro" id="IPR036865">
    <property type="entry name" value="CRAL-TRIO_dom_sf"/>
</dbReference>
<dbReference type="InterPro" id="IPR001251">
    <property type="entry name" value="CRAL-TRIO_dom"/>
</dbReference>
<evidence type="ECO:0000259" key="2">
    <source>
        <dbReference type="PROSITE" id="PS50866"/>
    </source>
</evidence>
<evidence type="ECO:0000259" key="1">
    <source>
        <dbReference type="PROSITE" id="PS50191"/>
    </source>
</evidence>
<reference evidence="3 4" key="1">
    <citation type="submission" date="2021-06" db="EMBL/GenBank/DDBJ databases">
        <title>Caerostris darwini draft genome.</title>
        <authorList>
            <person name="Kono N."/>
            <person name="Arakawa K."/>
        </authorList>
    </citation>
    <scope>NUCLEOTIDE SEQUENCE [LARGE SCALE GENOMIC DNA]</scope>
</reference>
<dbReference type="Gene3D" id="2.60.120.680">
    <property type="entry name" value="GOLD domain"/>
    <property type="match status" value="1"/>
</dbReference>
<gene>
    <name evidence="3" type="ORF">CDAR_612851</name>
</gene>
<protein>
    <submittedName>
        <fullName evidence="3">Retinal-binding protein</fullName>
    </submittedName>
</protein>
<dbReference type="PANTHER" id="PTHR23324">
    <property type="entry name" value="SEC14 RELATED PROTEIN"/>
    <property type="match status" value="1"/>
</dbReference>
<dbReference type="InterPro" id="IPR036598">
    <property type="entry name" value="GOLD_dom_sf"/>
</dbReference>
<accession>A0AAV4TW00</accession>
<dbReference type="Proteomes" id="UP001054837">
    <property type="component" value="Unassembled WGS sequence"/>
</dbReference>
<dbReference type="AlphaFoldDB" id="A0AAV4TW00"/>
<keyword evidence="4" id="KW-1185">Reference proteome</keyword>
<dbReference type="PROSITE" id="PS50866">
    <property type="entry name" value="GOLD"/>
    <property type="match status" value="1"/>
</dbReference>
<feature type="domain" description="CRAL-TRIO" evidence="1">
    <location>
        <begin position="1"/>
        <end position="65"/>
    </location>
</feature>
<dbReference type="Pfam" id="PF00650">
    <property type="entry name" value="CRAL_TRIO"/>
    <property type="match status" value="1"/>
</dbReference>
<dbReference type="InterPro" id="IPR009038">
    <property type="entry name" value="GOLD_dom"/>
</dbReference>
<dbReference type="Gene3D" id="3.40.525.10">
    <property type="entry name" value="CRAL-TRIO lipid binding domain"/>
    <property type="match status" value="1"/>
</dbReference>
<dbReference type="GO" id="GO:0005737">
    <property type="term" value="C:cytoplasm"/>
    <property type="evidence" value="ECO:0007669"/>
    <property type="project" value="TreeGrafter"/>
</dbReference>
<dbReference type="InterPro" id="IPR051064">
    <property type="entry name" value="SEC14/CRAL-TRIO_domain"/>
</dbReference>
<dbReference type="CDD" id="cd00170">
    <property type="entry name" value="SEC14"/>
    <property type="match status" value="1"/>
</dbReference>
<evidence type="ECO:0000313" key="4">
    <source>
        <dbReference type="Proteomes" id="UP001054837"/>
    </source>
</evidence>
<comment type="caution">
    <text evidence="3">The sequence shown here is derived from an EMBL/GenBank/DDBJ whole genome shotgun (WGS) entry which is preliminary data.</text>
</comment>
<dbReference type="PROSITE" id="PS50191">
    <property type="entry name" value="CRAL_TRIO"/>
    <property type="match status" value="1"/>
</dbReference>
<sequence length="212" mass="24587">MKNFFIINASSLFTLPFSIIKNFLNTRMLAKFHVYGTEGWQEELLNLIDADNLPTFLGGSLKDPDGSPLCKTFVNHGFRVNEKYYQHKSVNSLEKSPGVKKITLPRASFSEVEVKIDEPGSIIEWEFETKTRDIGFGLFYKEVDGEEETMKELVALQRLETEDFSETGMYRCEKSGEYVILFDNSYSWIRSKEVYYKTNIVLSKEHEENLKN</sequence>
<feature type="domain" description="GOLD" evidence="2">
    <location>
        <begin position="81"/>
        <end position="200"/>
    </location>
</feature>
<proteinExistence type="predicted"/>
<dbReference type="SUPFAM" id="SSF101576">
    <property type="entry name" value="Supernatant protein factor (SPF), C-terminal domain"/>
    <property type="match status" value="1"/>
</dbReference>
<dbReference type="PANTHER" id="PTHR23324:SF83">
    <property type="entry name" value="SEC14-LIKE PROTEIN 2"/>
    <property type="match status" value="1"/>
</dbReference>
<evidence type="ECO:0000313" key="3">
    <source>
        <dbReference type="EMBL" id="GIY49261.1"/>
    </source>
</evidence>
<organism evidence="3 4">
    <name type="scientific">Caerostris darwini</name>
    <dbReference type="NCBI Taxonomy" id="1538125"/>
    <lineage>
        <taxon>Eukaryota</taxon>
        <taxon>Metazoa</taxon>
        <taxon>Ecdysozoa</taxon>
        <taxon>Arthropoda</taxon>
        <taxon>Chelicerata</taxon>
        <taxon>Arachnida</taxon>
        <taxon>Araneae</taxon>
        <taxon>Araneomorphae</taxon>
        <taxon>Entelegynae</taxon>
        <taxon>Araneoidea</taxon>
        <taxon>Araneidae</taxon>
        <taxon>Caerostris</taxon>
    </lineage>
</organism>
<dbReference type="SUPFAM" id="SSF52087">
    <property type="entry name" value="CRAL/TRIO domain"/>
    <property type="match status" value="1"/>
</dbReference>
<dbReference type="EMBL" id="BPLQ01010211">
    <property type="protein sequence ID" value="GIY49261.1"/>
    <property type="molecule type" value="Genomic_DNA"/>
</dbReference>
<name>A0AAV4TW00_9ARAC</name>